<comment type="caution">
    <text evidence="3">The sequence shown here is derived from an EMBL/GenBank/DDBJ whole genome shotgun (WGS) entry which is preliminary data.</text>
</comment>
<evidence type="ECO:0000256" key="1">
    <source>
        <dbReference type="SAM" id="MobiDB-lite"/>
    </source>
</evidence>
<dbReference type="Proteomes" id="UP001642484">
    <property type="component" value="Unassembled WGS sequence"/>
</dbReference>
<reference evidence="3 4" key="1">
    <citation type="submission" date="2024-02" db="EMBL/GenBank/DDBJ databases">
        <authorList>
            <person name="Chen Y."/>
            <person name="Shah S."/>
            <person name="Dougan E. K."/>
            <person name="Thang M."/>
            <person name="Chan C."/>
        </authorList>
    </citation>
    <scope>NUCLEOTIDE SEQUENCE [LARGE SCALE GENOMIC DNA]</scope>
</reference>
<feature type="non-terminal residue" evidence="3">
    <location>
        <position position="1"/>
    </location>
</feature>
<protein>
    <recommendedName>
        <fullName evidence="2">Small ribosomal subunit protein eS4 N-terminal domain-containing protein</fullName>
    </recommendedName>
</protein>
<feature type="domain" description="Small ribosomal subunit protein eS4 N-terminal" evidence="2">
    <location>
        <begin position="1"/>
        <end position="26"/>
    </location>
</feature>
<gene>
    <name evidence="3" type="ORF">CCMP2556_LOCUS15876</name>
</gene>
<accession>A0ABP0KF05</accession>
<organism evidence="3 4">
    <name type="scientific">Durusdinium trenchii</name>
    <dbReference type="NCBI Taxonomy" id="1381693"/>
    <lineage>
        <taxon>Eukaryota</taxon>
        <taxon>Sar</taxon>
        <taxon>Alveolata</taxon>
        <taxon>Dinophyceae</taxon>
        <taxon>Suessiales</taxon>
        <taxon>Symbiodiniaceae</taxon>
        <taxon>Durusdinium</taxon>
    </lineage>
</organism>
<dbReference type="InterPro" id="IPR013843">
    <property type="entry name" value="Ribosomal_eS4_N"/>
</dbReference>
<evidence type="ECO:0000259" key="2">
    <source>
        <dbReference type="Pfam" id="PF08071"/>
    </source>
</evidence>
<dbReference type="PANTHER" id="PTHR11581:SF0">
    <property type="entry name" value="SMALL RIBOSOMAL SUBUNIT PROTEIN ES4"/>
    <property type="match status" value="1"/>
</dbReference>
<dbReference type="InterPro" id="IPR000876">
    <property type="entry name" value="Ribosomal_eS4"/>
</dbReference>
<dbReference type="EMBL" id="CAXAMN010008446">
    <property type="protein sequence ID" value="CAK9025099.1"/>
    <property type="molecule type" value="Genomic_DNA"/>
</dbReference>
<feature type="region of interest" description="Disordered" evidence="1">
    <location>
        <begin position="86"/>
        <end position="118"/>
    </location>
</feature>
<sequence>APKQWMLDKLRGRWAPKPNAGPHKLRECLPLIVMLRQRLKRELNLLGGGLKRKRVLPRDDLVHPGAPFTHRAELVEMEIRRRAGRGPRISTCPVPDSRNEKEVPQPAPEKLHGQPRGGVQKSAAWEAATMMALGAQTAKVVIRSSGGLLQTCKTSGGGAFSHVPRWKDSDGRRDLSETLRYRSRCSMEIQGIP</sequence>
<dbReference type="PANTHER" id="PTHR11581">
    <property type="entry name" value="30S/40S RIBOSOMAL PROTEIN S4"/>
    <property type="match status" value="1"/>
</dbReference>
<keyword evidence="4" id="KW-1185">Reference proteome</keyword>
<evidence type="ECO:0000313" key="3">
    <source>
        <dbReference type="EMBL" id="CAK9025099.1"/>
    </source>
</evidence>
<dbReference type="InterPro" id="IPR036986">
    <property type="entry name" value="S4_RNA-bd_sf"/>
</dbReference>
<proteinExistence type="predicted"/>
<dbReference type="Pfam" id="PF08071">
    <property type="entry name" value="RS4NT"/>
    <property type="match status" value="1"/>
</dbReference>
<dbReference type="Gene3D" id="3.10.290.10">
    <property type="entry name" value="RNA-binding S4 domain"/>
    <property type="match status" value="1"/>
</dbReference>
<name>A0ABP0KF05_9DINO</name>
<evidence type="ECO:0000313" key="4">
    <source>
        <dbReference type="Proteomes" id="UP001642484"/>
    </source>
</evidence>